<gene>
    <name evidence="2" type="ORF">GCM10022223_28050</name>
</gene>
<comment type="caution">
    <text evidence="2">The sequence shown here is derived from an EMBL/GenBank/DDBJ whole genome shotgun (WGS) entry which is preliminary data.</text>
</comment>
<keyword evidence="3" id="KW-1185">Reference proteome</keyword>
<keyword evidence="1" id="KW-1133">Transmembrane helix</keyword>
<sequence>MTPVAIEPSRPNRRLTTPTIGLIALAVLLVLFAVIRSHGPKDEGEGVPAGVKQLVGSLKFDEGTVVAPVTWVKVTGNSVWSDDLKQQVQDRDNLDYVVQTPIRTEDGDTSHLVWPVRTAQSGEGSDIFQFEMGSLDLSGLGEVHTINQEDLDSLD</sequence>
<keyword evidence="1" id="KW-0472">Membrane</keyword>
<evidence type="ECO:0000313" key="2">
    <source>
        <dbReference type="EMBL" id="GAA3610285.1"/>
    </source>
</evidence>
<feature type="transmembrane region" description="Helical" evidence="1">
    <location>
        <begin position="15"/>
        <end position="35"/>
    </location>
</feature>
<evidence type="ECO:0000256" key="1">
    <source>
        <dbReference type="SAM" id="Phobius"/>
    </source>
</evidence>
<reference evidence="3" key="1">
    <citation type="journal article" date="2019" name="Int. J. Syst. Evol. Microbiol.">
        <title>The Global Catalogue of Microorganisms (GCM) 10K type strain sequencing project: providing services to taxonomists for standard genome sequencing and annotation.</title>
        <authorList>
            <consortium name="The Broad Institute Genomics Platform"/>
            <consortium name="The Broad Institute Genome Sequencing Center for Infectious Disease"/>
            <person name="Wu L."/>
            <person name="Ma J."/>
        </authorList>
    </citation>
    <scope>NUCLEOTIDE SEQUENCE [LARGE SCALE GENOMIC DNA]</scope>
    <source>
        <strain evidence="3">JCM 16902</strain>
    </source>
</reference>
<accession>A0ABP6ZJ22</accession>
<proteinExistence type="predicted"/>
<evidence type="ECO:0000313" key="3">
    <source>
        <dbReference type="Proteomes" id="UP001501074"/>
    </source>
</evidence>
<name>A0ABP6ZJ22_9ACTN</name>
<organism evidence="2 3">
    <name type="scientific">Kineosporia mesophila</name>
    <dbReference type="NCBI Taxonomy" id="566012"/>
    <lineage>
        <taxon>Bacteria</taxon>
        <taxon>Bacillati</taxon>
        <taxon>Actinomycetota</taxon>
        <taxon>Actinomycetes</taxon>
        <taxon>Kineosporiales</taxon>
        <taxon>Kineosporiaceae</taxon>
        <taxon>Kineosporia</taxon>
    </lineage>
</organism>
<dbReference type="EMBL" id="BAAAZO010000003">
    <property type="protein sequence ID" value="GAA3610285.1"/>
    <property type="molecule type" value="Genomic_DNA"/>
</dbReference>
<protein>
    <submittedName>
        <fullName evidence="2">Uncharacterized protein</fullName>
    </submittedName>
</protein>
<dbReference type="Proteomes" id="UP001501074">
    <property type="component" value="Unassembled WGS sequence"/>
</dbReference>
<keyword evidence="1" id="KW-0812">Transmembrane</keyword>